<evidence type="ECO:0000313" key="2">
    <source>
        <dbReference type="Proteomes" id="UP000035996"/>
    </source>
</evidence>
<dbReference type="STRING" id="157733.AB986_18760"/>
<organism evidence="1 2">
    <name type="scientific">Guptibacillus hwajinpoensis</name>
    <dbReference type="NCBI Taxonomy" id="208199"/>
    <lineage>
        <taxon>Bacteria</taxon>
        <taxon>Bacillati</taxon>
        <taxon>Bacillota</taxon>
        <taxon>Bacilli</taxon>
        <taxon>Bacillales</taxon>
        <taxon>Guptibacillaceae</taxon>
        <taxon>Guptibacillus</taxon>
    </lineage>
</organism>
<keyword evidence="2" id="KW-1185">Reference proteome</keyword>
<dbReference type="Pfam" id="PF06103">
    <property type="entry name" value="DUF948"/>
    <property type="match status" value="1"/>
</dbReference>
<dbReference type="InterPro" id="IPR009293">
    <property type="entry name" value="UPF0478"/>
</dbReference>
<dbReference type="OrthoDB" id="2969233at2"/>
<dbReference type="PANTHER" id="PTHR40070">
    <property type="entry name" value="UPF0478 PROTEIN YTXG"/>
    <property type="match status" value="1"/>
</dbReference>
<dbReference type="GeneID" id="301328574"/>
<dbReference type="Proteomes" id="UP000035996">
    <property type="component" value="Unassembled WGS sequence"/>
</dbReference>
<name>A0A0J6FP81_9BACL</name>
<evidence type="ECO:0000313" key="1">
    <source>
        <dbReference type="EMBL" id="KMM36167.1"/>
    </source>
</evidence>
<dbReference type="EMBL" id="LELK01000009">
    <property type="protein sequence ID" value="KMM36167.1"/>
    <property type="molecule type" value="Genomic_DNA"/>
</dbReference>
<dbReference type="AlphaFoldDB" id="A0A0J6FP81"/>
<comment type="caution">
    <text evidence="1">The sequence shown here is derived from an EMBL/GenBank/DDBJ whole genome shotgun (WGS) entry which is preliminary data.</text>
</comment>
<gene>
    <name evidence="1" type="ORF">AB986_18760</name>
</gene>
<dbReference type="PANTHER" id="PTHR40070:SF1">
    <property type="entry name" value="UPF0478 PROTEIN YTXG"/>
    <property type="match status" value="1"/>
</dbReference>
<reference evidence="1" key="1">
    <citation type="submission" date="2015-06" db="EMBL/GenBank/DDBJ databases">
        <authorList>
            <person name="Liu B."/>
            <person name="Wang J."/>
            <person name="Zhu Y."/>
            <person name="Liu G."/>
            <person name="Chen Q."/>
            <person name="Zheng C."/>
            <person name="Che J."/>
            <person name="Ge C."/>
            <person name="Shi H."/>
            <person name="Pan Z."/>
            <person name="Liu X."/>
        </authorList>
    </citation>
    <scope>NUCLEOTIDE SEQUENCE [LARGE SCALE GENOMIC DNA]</scope>
    <source>
        <strain evidence="1">DSM 16346</strain>
    </source>
</reference>
<sequence length="135" mass="15187">MIIVYISIAIVVLSLVYLGYIVVKNLKETKKSVTDLSETAARFQEKVDKINNETTQLSETTSTISNGIQTKKETVQNVIKTAKASPEPFKKLLSSIKNTPNPQRETSDSQLTEIGDKLIDLWGRYRVKRKSNQAE</sequence>
<accession>A0A0J6FP81</accession>
<proteinExistence type="predicted"/>
<protein>
    <submittedName>
        <fullName evidence="1">Uncharacterized protein</fullName>
    </submittedName>
</protein>
<dbReference type="RefSeq" id="WP_048313143.1">
    <property type="nucleotide sequence ID" value="NZ_CP119526.1"/>
</dbReference>